<dbReference type="InterPro" id="IPR036412">
    <property type="entry name" value="HAD-like_sf"/>
</dbReference>
<dbReference type="RefSeq" id="WP_184011999.1">
    <property type="nucleotide sequence ID" value="NZ_JACIJS010000007.1"/>
</dbReference>
<comment type="similarity">
    <text evidence="2 15">Belongs to the cation transport ATPase (P-type) (TC 3.A.3) family. Type IB subfamily.</text>
</comment>
<feature type="domain" description="HMA" evidence="16">
    <location>
        <begin position="37"/>
        <end position="103"/>
    </location>
</feature>
<keyword evidence="10" id="KW-0460">Magnesium</keyword>
<dbReference type="NCBIfam" id="TIGR01494">
    <property type="entry name" value="ATPase_P-type"/>
    <property type="match status" value="2"/>
</dbReference>
<keyword evidence="9 15" id="KW-0067">ATP-binding</keyword>
<keyword evidence="8 15" id="KW-0547">Nucleotide-binding</keyword>
<keyword evidence="12 15" id="KW-1133">Transmembrane helix</keyword>
<evidence type="ECO:0000256" key="15">
    <source>
        <dbReference type="RuleBase" id="RU362081"/>
    </source>
</evidence>
<dbReference type="NCBIfam" id="TIGR01512">
    <property type="entry name" value="ATPase-IB2_Cd"/>
    <property type="match status" value="1"/>
</dbReference>
<evidence type="ECO:0000256" key="3">
    <source>
        <dbReference type="ARBA" id="ARBA00022448"/>
    </source>
</evidence>
<feature type="transmembrane region" description="Helical" evidence="15">
    <location>
        <begin position="126"/>
        <end position="148"/>
    </location>
</feature>
<evidence type="ECO:0000256" key="2">
    <source>
        <dbReference type="ARBA" id="ARBA00006024"/>
    </source>
</evidence>
<evidence type="ECO:0000256" key="12">
    <source>
        <dbReference type="ARBA" id="ARBA00022989"/>
    </source>
</evidence>
<dbReference type="Proteomes" id="UP000553766">
    <property type="component" value="Unassembled WGS sequence"/>
</dbReference>
<dbReference type="InterPro" id="IPR008250">
    <property type="entry name" value="ATPase_P-typ_transduc_dom_A_sf"/>
</dbReference>
<dbReference type="PROSITE" id="PS00154">
    <property type="entry name" value="ATPASE_E1_E2"/>
    <property type="match status" value="1"/>
</dbReference>
<dbReference type="GO" id="GO:0005507">
    <property type="term" value="F:copper ion binding"/>
    <property type="evidence" value="ECO:0007669"/>
    <property type="project" value="TreeGrafter"/>
</dbReference>
<evidence type="ECO:0000259" key="16">
    <source>
        <dbReference type="PROSITE" id="PS50846"/>
    </source>
</evidence>
<dbReference type="SUPFAM" id="SSF55008">
    <property type="entry name" value="HMA, heavy metal-associated domain"/>
    <property type="match status" value="1"/>
</dbReference>
<dbReference type="InterPro" id="IPR001757">
    <property type="entry name" value="P_typ_ATPase"/>
</dbReference>
<evidence type="ECO:0000256" key="14">
    <source>
        <dbReference type="ARBA" id="ARBA00023136"/>
    </source>
</evidence>
<dbReference type="InterPro" id="IPR006121">
    <property type="entry name" value="HMA_dom"/>
</dbReference>
<feature type="transmembrane region" description="Helical" evidence="15">
    <location>
        <begin position="154"/>
        <end position="175"/>
    </location>
</feature>
<dbReference type="InterPro" id="IPR059000">
    <property type="entry name" value="ATPase_P-type_domA"/>
</dbReference>
<dbReference type="InterPro" id="IPR017969">
    <property type="entry name" value="Heavy-metal-associated_CS"/>
</dbReference>
<dbReference type="PRINTS" id="PR00943">
    <property type="entry name" value="CUATPASE"/>
</dbReference>
<dbReference type="PROSITE" id="PS50846">
    <property type="entry name" value="HMA_2"/>
    <property type="match status" value="1"/>
</dbReference>
<keyword evidence="3" id="KW-0813">Transport</keyword>
<dbReference type="EMBL" id="JACIJS010000007">
    <property type="protein sequence ID" value="MBB5516410.1"/>
    <property type="molecule type" value="Genomic_DNA"/>
</dbReference>
<dbReference type="GO" id="GO:0016887">
    <property type="term" value="F:ATP hydrolysis activity"/>
    <property type="evidence" value="ECO:0007669"/>
    <property type="project" value="InterPro"/>
</dbReference>
<keyword evidence="14 15" id="KW-0472">Membrane</keyword>
<dbReference type="Gene3D" id="3.40.50.1000">
    <property type="entry name" value="HAD superfamily/HAD-like"/>
    <property type="match status" value="1"/>
</dbReference>
<protein>
    <submittedName>
        <fullName evidence="17">Cu2+-exporting ATPase</fullName>
    </submittedName>
</protein>
<dbReference type="InterPro" id="IPR036163">
    <property type="entry name" value="HMA_dom_sf"/>
</dbReference>
<dbReference type="SUPFAM" id="SSF56784">
    <property type="entry name" value="HAD-like"/>
    <property type="match status" value="1"/>
</dbReference>
<evidence type="ECO:0000256" key="13">
    <source>
        <dbReference type="ARBA" id="ARBA00023065"/>
    </source>
</evidence>
<keyword evidence="13" id="KW-0406">Ion transport</keyword>
<comment type="subcellular location">
    <subcellularLocation>
        <location evidence="1">Cell membrane</location>
        <topology evidence="1">Multi-pass membrane protein</topology>
    </subcellularLocation>
</comment>
<comment type="caution">
    <text evidence="17">The sequence shown here is derived from an EMBL/GenBank/DDBJ whole genome shotgun (WGS) entry which is preliminary data.</text>
</comment>
<dbReference type="PRINTS" id="PR00119">
    <property type="entry name" value="CATATPASE"/>
</dbReference>
<dbReference type="SUPFAM" id="SSF81665">
    <property type="entry name" value="Calcium ATPase, transmembrane domain M"/>
    <property type="match status" value="1"/>
</dbReference>
<evidence type="ECO:0000256" key="5">
    <source>
        <dbReference type="ARBA" id="ARBA00022553"/>
    </source>
</evidence>
<sequence>MTDAAYAPRAACPACVGLPEGELERATASIPKGGALRRMVLSLPDIHCAACIDGVERFLAVQPGVSAARVNLSLRRVTVTVDDPSLTAGDLADDLTRTGYRALELDSATIAATETDKEGKALLARLGVAGFATMNVMLLSVAVWAGATDATRDLLHWISAAIAFPVIAFAGMPFYRSAFAALRGWRLNMDVPITLAIVLAAGLSLMEVRESGHHAYFDAALTLTFFLLIGRYLDHRTRAAARSAASELAALDVLTATRIEGDTRKTVPVDALRTGDLLFVAPGARIPADGPIIEGRSDIDRAMLTGESLPDPAGPGDQVSAGMVNLTGPLTIRADALGDDTLLRQIARLVDAAEGAKNKYTLLADKAVGLYAPGVHILSALSFIGWYVATGDLRTALNIAAAVLIITCPCALGLAVPSVQAAASGLLYRMGVLVKDGAALEKLAEVDHVVLDKTGTLTTDLPLYATGPEGEARAVAHALARASLHPLSRAIAAECEGEAPAPITDITEHPGEGLSATYLGQPVRLGNARFTGATAEGLWLRMGKDLHPFTFTHALREGAAEMVAGLREAGLHVTLLSGDTAEQTAHIANTLGIADWHAGATPESKIALIEGLSAQGRRVLMVGDGINDTAALAAAHVSMSPGSAAEASRSVADMVLVGPSITLVLRARKVAIAARKRIVENFQLASLYNVIAVPVAMAGYCSPLIAAIAMSSSSICVTLNALRLRREPK</sequence>
<evidence type="ECO:0000256" key="9">
    <source>
        <dbReference type="ARBA" id="ARBA00022840"/>
    </source>
</evidence>
<dbReference type="GO" id="GO:0055070">
    <property type="term" value="P:copper ion homeostasis"/>
    <property type="evidence" value="ECO:0007669"/>
    <property type="project" value="TreeGrafter"/>
</dbReference>
<keyword evidence="6 15" id="KW-0812">Transmembrane</keyword>
<dbReference type="GO" id="GO:0043682">
    <property type="term" value="F:P-type divalent copper transporter activity"/>
    <property type="evidence" value="ECO:0007669"/>
    <property type="project" value="TreeGrafter"/>
</dbReference>
<dbReference type="Gene3D" id="3.30.70.100">
    <property type="match status" value="1"/>
</dbReference>
<evidence type="ECO:0000256" key="4">
    <source>
        <dbReference type="ARBA" id="ARBA00022475"/>
    </source>
</evidence>
<evidence type="ECO:0000256" key="8">
    <source>
        <dbReference type="ARBA" id="ARBA00022741"/>
    </source>
</evidence>
<dbReference type="InterPro" id="IPR027256">
    <property type="entry name" value="P-typ_ATPase_IB"/>
</dbReference>
<keyword evidence="7 15" id="KW-0479">Metal-binding</keyword>
<name>A0A840WZ50_9RHOB</name>
<evidence type="ECO:0000256" key="7">
    <source>
        <dbReference type="ARBA" id="ARBA00022723"/>
    </source>
</evidence>
<dbReference type="GO" id="GO:0005524">
    <property type="term" value="F:ATP binding"/>
    <property type="evidence" value="ECO:0007669"/>
    <property type="project" value="UniProtKB-UniRule"/>
</dbReference>
<organism evidence="17 18">
    <name type="scientific">Rubricella aquisinus</name>
    <dbReference type="NCBI Taxonomy" id="2028108"/>
    <lineage>
        <taxon>Bacteria</taxon>
        <taxon>Pseudomonadati</taxon>
        <taxon>Pseudomonadota</taxon>
        <taxon>Alphaproteobacteria</taxon>
        <taxon>Rhodobacterales</taxon>
        <taxon>Paracoccaceae</taxon>
        <taxon>Rubricella</taxon>
    </lineage>
</organism>
<feature type="transmembrane region" description="Helical" evidence="15">
    <location>
        <begin position="214"/>
        <end position="233"/>
    </location>
</feature>
<keyword evidence="11" id="KW-1278">Translocase</keyword>
<dbReference type="InterPro" id="IPR018303">
    <property type="entry name" value="ATPase_P-typ_P_site"/>
</dbReference>
<proteinExistence type="inferred from homology"/>
<dbReference type="GO" id="GO:0005886">
    <property type="term" value="C:plasma membrane"/>
    <property type="evidence" value="ECO:0007669"/>
    <property type="project" value="UniProtKB-SubCell"/>
</dbReference>
<evidence type="ECO:0000256" key="10">
    <source>
        <dbReference type="ARBA" id="ARBA00022842"/>
    </source>
</evidence>
<dbReference type="Pfam" id="PF00403">
    <property type="entry name" value="HMA"/>
    <property type="match status" value="1"/>
</dbReference>
<evidence type="ECO:0000256" key="11">
    <source>
        <dbReference type="ARBA" id="ARBA00022967"/>
    </source>
</evidence>
<dbReference type="FunFam" id="2.70.150.10:FF:000002">
    <property type="entry name" value="Copper-transporting ATPase 1, putative"/>
    <property type="match status" value="1"/>
</dbReference>
<dbReference type="InterPro" id="IPR023214">
    <property type="entry name" value="HAD_sf"/>
</dbReference>
<dbReference type="PANTHER" id="PTHR43520">
    <property type="entry name" value="ATP7, ISOFORM B"/>
    <property type="match status" value="1"/>
</dbReference>
<evidence type="ECO:0000313" key="17">
    <source>
        <dbReference type="EMBL" id="MBB5516410.1"/>
    </source>
</evidence>
<keyword evidence="18" id="KW-1185">Reference proteome</keyword>
<dbReference type="InterPro" id="IPR023298">
    <property type="entry name" value="ATPase_P-typ_TM_dom_sf"/>
</dbReference>
<reference evidence="17 18" key="1">
    <citation type="submission" date="2020-08" db="EMBL/GenBank/DDBJ databases">
        <title>Genomic Encyclopedia of Type Strains, Phase IV (KMG-IV): sequencing the most valuable type-strain genomes for metagenomic binning, comparative biology and taxonomic classification.</title>
        <authorList>
            <person name="Goeker M."/>
        </authorList>
    </citation>
    <scope>NUCLEOTIDE SEQUENCE [LARGE SCALE GENOMIC DNA]</scope>
    <source>
        <strain evidence="17 18">DSM 103377</strain>
    </source>
</reference>
<gene>
    <name evidence="17" type="ORF">FHS89_002441</name>
</gene>
<dbReference type="PROSITE" id="PS01047">
    <property type="entry name" value="HMA_1"/>
    <property type="match status" value="1"/>
</dbReference>
<dbReference type="Pfam" id="PF00702">
    <property type="entry name" value="Hydrolase"/>
    <property type="match status" value="1"/>
</dbReference>
<feature type="transmembrane region" description="Helical" evidence="15">
    <location>
        <begin position="368"/>
        <end position="389"/>
    </location>
</feature>
<evidence type="ECO:0000313" key="18">
    <source>
        <dbReference type="Proteomes" id="UP000553766"/>
    </source>
</evidence>
<dbReference type="NCBIfam" id="TIGR01525">
    <property type="entry name" value="ATPase-IB_hvy"/>
    <property type="match status" value="1"/>
</dbReference>
<dbReference type="Gene3D" id="2.70.150.10">
    <property type="entry name" value="Calcium-transporting ATPase, cytoplasmic transduction domain A"/>
    <property type="match status" value="1"/>
</dbReference>
<evidence type="ECO:0000256" key="6">
    <source>
        <dbReference type="ARBA" id="ARBA00022692"/>
    </source>
</evidence>
<keyword evidence="5" id="KW-0597">Phosphoprotein</keyword>
<dbReference type="SUPFAM" id="SSF81653">
    <property type="entry name" value="Calcium ATPase, transduction domain A"/>
    <property type="match status" value="1"/>
</dbReference>
<dbReference type="Gene3D" id="3.40.1110.10">
    <property type="entry name" value="Calcium-transporting ATPase, cytoplasmic domain N"/>
    <property type="match status" value="1"/>
</dbReference>
<feature type="transmembrane region" description="Helical" evidence="15">
    <location>
        <begin position="187"/>
        <end position="208"/>
    </location>
</feature>
<keyword evidence="4 15" id="KW-1003">Cell membrane</keyword>
<dbReference type="Pfam" id="PF00122">
    <property type="entry name" value="E1-E2_ATPase"/>
    <property type="match status" value="1"/>
</dbReference>
<dbReference type="PANTHER" id="PTHR43520:SF5">
    <property type="entry name" value="CATION-TRANSPORTING P-TYPE ATPASE-RELATED"/>
    <property type="match status" value="1"/>
</dbReference>
<dbReference type="CDD" id="cd00371">
    <property type="entry name" value="HMA"/>
    <property type="match status" value="1"/>
</dbReference>
<feature type="transmembrane region" description="Helical" evidence="15">
    <location>
        <begin position="678"/>
        <end position="698"/>
    </location>
</feature>
<dbReference type="NCBIfam" id="TIGR01511">
    <property type="entry name" value="ATPase-IB1_Cu"/>
    <property type="match status" value="1"/>
</dbReference>
<feature type="transmembrane region" description="Helical" evidence="15">
    <location>
        <begin position="395"/>
        <end position="416"/>
    </location>
</feature>
<dbReference type="InterPro" id="IPR023299">
    <property type="entry name" value="ATPase_P-typ_cyto_dom_N"/>
</dbReference>
<accession>A0A840WZ50</accession>
<evidence type="ECO:0000256" key="1">
    <source>
        <dbReference type="ARBA" id="ARBA00004651"/>
    </source>
</evidence>
<dbReference type="AlphaFoldDB" id="A0A840WZ50"/>